<accession>A0ABT9EDZ0</accession>
<dbReference type="InterPro" id="IPR047650">
    <property type="entry name" value="Transpos_IS110"/>
</dbReference>
<dbReference type="PANTHER" id="PTHR33055">
    <property type="entry name" value="TRANSPOSASE FOR INSERTION SEQUENCE ELEMENT IS1111A"/>
    <property type="match status" value="1"/>
</dbReference>
<evidence type="ECO:0000259" key="2">
    <source>
        <dbReference type="Pfam" id="PF02371"/>
    </source>
</evidence>
<dbReference type="EMBL" id="JAUTWS010000211">
    <property type="protein sequence ID" value="MDO9714314.1"/>
    <property type="molecule type" value="Genomic_DNA"/>
</dbReference>
<gene>
    <name evidence="3" type="ORF">Q7A36_38840</name>
</gene>
<evidence type="ECO:0000313" key="4">
    <source>
        <dbReference type="Proteomes" id="UP001243009"/>
    </source>
</evidence>
<dbReference type="RefSeq" id="WP_305109148.1">
    <property type="nucleotide sequence ID" value="NZ_JAUTWS010000211.1"/>
</dbReference>
<dbReference type="PANTHER" id="PTHR33055:SF3">
    <property type="entry name" value="PUTATIVE TRANSPOSASE FOR IS117-RELATED"/>
    <property type="match status" value="1"/>
</dbReference>
<dbReference type="Pfam" id="PF02371">
    <property type="entry name" value="Transposase_20"/>
    <property type="match status" value="1"/>
</dbReference>
<feature type="domain" description="Transposase IS110-like N-terminal" evidence="1">
    <location>
        <begin position="6"/>
        <end position="145"/>
    </location>
</feature>
<evidence type="ECO:0000313" key="3">
    <source>
        <dbReference type="EMBL" id="MDO9714314.1"/>
    </source>
</evidence>
<protein>
    <submittedName>
        <fullName evidence="3">IS110 family transposase</fullName>
    </submittedName>
</protein>
<name>A0ABT9EDZ0_9PROT</name>
<keyword evidence="4" id="KW-1185">Reference proteome</keyword>
<dbReference type="InterPro" id="IPR003346">
    <property type="entry name" value="Transposase_20"/>
</dbReference>
<comment type="caution">
    <text evidence="3">The sequence shown here is derived from an EMBL/GenBank/DDBJ whole genome shotgun (WGS) entry which is preliminary data.</text>
</comment>
<dbReference type="Proteomes" id="UP001243009">
    <property type="component" value="Unassembled WGS sequence"/>
</dbReference>
<dbReference type="NCBIfam" id="NF033542">
    <property type="entry name" value="transpos_IS110"/>
    <property type="match status" value="1"/>
</dbReference>
<feature type="domain" description="Transposase IS116/IS110/IS902 C-terminal" evidence="2">
    <location>
        <begin position="211"/>
        <end position="292"/>
    </location>
</feature>
<organism evidence="3 4">
    <name type="scientific">Paracraurococcus lichenis</name>
    <dbReference type="NCBI Taxonomy" id="3064888"/>
    <lineage>
        <taxon>Bacteria</taxon>
        <taxon>Pseudomonadati</taxon>
        <taxon>Pseudomonadota</taxon>
        <taxon>Alphaproteobacteria</taxon>
        <taxon>Acetobacterales</taxon>
        <taxon>Roseomonadaceae</taxon>
        <taxon>Paracraurococcus</taxon>
    </lineage>
</organism>
<dbReference type="Pfam" id="PF01548">
    <property type="entry name" value="DEDD_Tnp_IS110"/>
    <property type="match status" value="1"/>
</dbReference>
<sequence>MTISMIGLDTAKHVFQVHGVDAAGTAALKRKLRRDEVVPFFEQQERCTIVLEACGGGYYWARMLTQLGHEVKLLAPEVARPFVKKGKKNDAADAAALCTAASMPEVKFVPVKSPEQQGVLVLHSARSLLVKQQTMLANAMRGLATEFGLVVAKGVHRLDELEAQVQAEASMPATAKQAFAELREHSQAAAKRIAGLEAQIVAHARQEGTARRLATIPGIGPIAASLITATVGDAIGSFKSARHFAAWLGLVPRQHSTGGKTRLGRITKAGNSEIRRLLVLGATSMVFRAGQWNSAAGAWLRGVLERRPVRLAMVALANKMARIAWAVMTRGETYHAKGRAQVAAAAEA</sequence>
<dbReference type="InterPro" id="IPR002525">
    <property type="entry name" value="Transp_IS110-like_N"/>
</dbReference>
<proteinExistence type="predicted"/>
<evidence type="ECO:0000259" key="1">
    <source>
        <dbReference type="Pfam" id="PF01548"/>
    </source>
</evidence>
<reference evidence="3 4" key="1">
    <citation type="submission" date="2023-08" db="EMBL/GenBank/DDBJ databases">
        <title>The draft genome sequence of Paracraurococcus sp. LOR1-02.</title>
        <authorList>
            <person name="Kingkaew E."/>
            <person name="Tanasupawat S."/>
        </authorList>
    </citation>
    <scope>NUCLEOTIDE SEQUENCE [LARGE SCALE GENOMIC DNA]</scope>
    <source>
        <strain evidence="3 4">LOR1-02</strain>
    </source>
</reference>